<dbReference type="STRING" id="871968.DESME_07770"/>
<evidence type="ECO:0008006" key="3">
    <source>
        <dbReference type="Google" id="ProtNLM"/>
    </source>
</evidence>
<name>W0E7Y5_9FIRM</name>
<dbReference type="InterPro" id="IPR052341">
    <property type="entry name" value="LOG_family_nucleotidases"/>
</dbReference>
<dbReference type="InterPro" id="IPR005268">
    <property type="entry name" value="CHP00725"/>
</dbReference>
<evidence type="ECO:0000313" key="1">
    <source>
        <dbReference type="EMBL" id="AHF06980.1"/>
    </source>
</evidence>
<dbReference type="Gene3D" id="3.40.50.450">
    <property type="match status" value="1"/>
</dbReference>
<dbReference type="EMBL" id="CP007032">
    <property type="protein sequence ID" value="AHF06980.1"/>
    <property type="molecule type" value="Genomic_DNA"/>
</dbReference>
<dbReference type="InterPro" id="IPR041164">
    <property type="entry name" value="LDcluster4"/>
</dbReference>
<dbReference type="GO" id="GO:0005829">
    <property type="term" value="C:cytosol"/>
    <property type="evidence" value="ECO:0007669"/>
    <property type="project" value="TreeGrafter"/>
</dbReference>
<dbReference type="PANTHER" id="PTHR43393">
    <property type="entry name" value="CYTOKININ RIBOSIDE 5'-MONOPHOSPHATE PHOSPHORIBOHYDROLASE"/>
    <property type="match status" value="1"/>
</dbReference>
<reference evidence="1 2" key="1">
    <citation type="submission" date="2013-12" db="EMBL/GenBank/DDBJ databases">
        <authorList>
            <consortium name="DOE Joint Genome Institute"/>
            <person name="Smidt H."/>
            <person name="Huntemann M."/>
            <person name="Han J."/>
            <person name="Chen A."/>
            <person name="Kyrpides N."/>
            <person name="Mavromatis K."/>
            <person name="Markowitz V."/>
            <person name="Palaniappan K."/>
            <person name="Ivanova N."/>
            <person name="Schaumberg A."/>
            <person name="Pati A."/>
            <person name="Liolios K."/>
            <person name="Nordberg H.P."/>
            <person name="Cantor M.N."/>
            <person name="Hua S.X."/>
            <person name="Woyke T."/>
        </authorList>
    </citation>
    <scope>NUCLEOTIDE SEQUENCE [LARGE SCALE GENOMIC DNA]</scope>
    <source>
        <strain evidence="2">DSM 15288</strain>
    </source>
</reference>
<organism evidence="1 2">
    <name type="scientific">Desulfitobacterium metallireducens DSM 15288</name>
    <dbReference type="NCBI Taxonomy" id="871968"/>
    <lineage>
        <taxon>Bacteria</taxon>
        <taxon>Bacillati</taxon>
        <taxon>Bacillota</taxon>
        <taxon>Clostridia</taxon>
        <taxon>Eubacteriales</taxon>
        <taxon>Desulfitobacteriaceae</taxon>
        <taxon>Desulfitobacterium</taxon>
    </lineage>
</organism>
<accession>W0E7Y5</accession>
<gene>
    <name evidence="1" type="ORF">DESME_07770</name>
</gene>
<dbReference type="HOGENOM" id="CLU_107614_0_0_9"/>
<dbReference type="RefSeq" id="WP_006718990.1">
    <property type="nucleotide sequence ID" value="NZ_CP007032.1"/>
</dbReference>
<dbReference type="SUPFAM" id="SSF102405">
    <property type="entry name" value="MCP/YpsA-like"/>
    <property type="match status" value="1"/>
</dbReference>
<dbReference type="AlphaFoldDB" id="W0E7Y5"/>
<evidence type="ECO:0000313" key="2">
    <source>
        <dbReference type="Proteomes" id="UP000010847"/>
    </source>
</evidence>
<dbReference type="eggNOG" id="COG1611">
    <property type="taxonomic scope" value="Bacteria"/>
</dbReference>
<dbReference type="Pfam" id="PF18306">
    <property type="entry name" value="LDcluster4"/>
    <property type="match status" value="1"/>
</dbReference>
<dbReference type="PANTHER" id="PTHR43393:SF3">
    <property type="entry name" value="LYSINE DECARBOXYLASE-LIKE PROTEIN"/>
    <property type="match status" value="1"/>
</dbReference>
<dbReference type="NCBIfam" id="TIGR00725">
    <property type="entry name" value="TIGR00725 family protein"/>
    <property type="match status" value="1"/>
</dbReference>
<proteinExistence type="predicted"/>
<dbReference type="KEGG" id="dmt:DESME_07770"/>
<sequence length="175" mass="18779">MIRIGIIGQSGELPLEIRELALALGKEIARRGCVLLSGGTNGIMEYASKGAKEENGIVVGILPGDTRDKGNSYIDIPITTGLSFDYRSLILVHSSDALIMIGGGNGTLGELSAAYLNRKPVVVLEPSGGWAGKIRSVAYEETYLDERKSIKLEYAQSVQEALDIALSRIDIEDVK</sequence>
<keyword evidence="2" id="KW-1185">Reference proteome</keyword>
<dbReference type="Proteomes" id="UP000010847">
    <property type="component" value="Chromosome"/>
</dbReference>
<dbReference type="OrthoDB" id="9794907at2"/>
<protein>
    <recommendedName>
        <fullName evidence="3">TIGR00725 family protein</fullName>
    </recommendedName>
</protein>